<keyword evidence="1" id="KW-1133">Transmembrane helix</keyword>
<keyword evidence="1" id="KW-0472">Membrane</keyword>
<evidence type="ECO:0000313" key="3">
    <source>
        <dbReference type="Proteomes" id="UP001201812"/>
    </source>
</evidence>
<evidence type="ECO:0000256" key="1">
    <source>
        <dbReference type="SAM" id="Phobius"/>
    </source>
</evidence>
<gene>
    <name evidence="2" type="ORF">DdX_17099</name>
</gene>
<feature type="transmembrane region" description="Helical" evidence="1">
    <location>
        <begin position="214"/>
        <end position="237"/>
    </location>
</feature>
<proteinExistence type="predicted"/>
<dbReference type="EMBL" id="JAKKPZ010000166">
    <property type="protein sequence ID" value="KAI1699809.1"/>
    <property type="molecule type" value="Genomic_DNA"/>
</dbReference>
<organism evidence="2 3">
    <name type="scientific">Ditylenchus destructor</name>
    <dbReference type="NCBI Taxonomy" id="166010"/>
    <lineage>
        <taxon>Eukaryota</taxon>
        <taxon>Metazoa</taxon>
        <taxon>Ecdysozoa</taxon>
        <taxon>Nematoda</taxon>
        <taxon>Chromadorea</taxon>
        <taxon>Rhabditida</taxon>
        <taxon>Tylenchina</taxon>
        <taxon>Tylenchomorpha</taxon>
        <taxon>Sphaerularioidea</taxon>
        <taxon>Anguinidae</taxon>
        <taxon>Anguininae</taxon>
        <taxon>Ditylenchus</taxon>
    </lineage>
</organism>
<feature type="transmembrane region" description="Helical" evidence="1">
    <location>
        <begin position="129"/>
        <end position="153"/>
    </location>
</feature>
<dbReference type="Pfam" id="PF10326">
    <property type="entry name" value="7TM_GPCR_Str"/>
    <property type="match status" value="1"/>
</dbReference>
<feature type="transmembrane region" description="Helical" evidence="1">
    <location>
        <begin position="97"/>
        <end position="117"/>
    </location>
</feature>
<evidence type="ECO:0000313" key="2">
    <source>
        <dbReference type="EMBL" id="KAI1699809.1"/>
    </source>
</evidence>
<keyword evidence="1" id="KW-0812">Transmembrane</keyword>
<dbReference type="InterPro" id="IPR019428">
    <property type="entry name" value="7TM_GPCR_serpentine_rcpt_Str"/>
</dbReference>
<feature type="transmembrane region" description="Helical" evidence="1">
    <location>
        <begin position="165"/>
        <end position="185"/>
    </location>
</feature>
<keyword evidence="3" id="KW-1185">Reference proteome</keyword>
<comment type="caution">
    <text evidence="2">The sequence shown here is derived from an EMBL/GenBank/DDBJ whole genome shotgun (WGS) entry which is preliminary data.</text>
</comment>
<name>A0AAD4MMA7_9BILA</name>
<protein>
    <submittedName>
        <fullName evidence="2">Uncharacterized protein</fullName>
    </submittedName>
</protein>
<reference evidence="2" key="1">
    <citation type="submission" date="2022-01" db="EMBL/GenBank/DDBJ databases">
        <title>Genome Sequence Resource for Two Populations of Ditylenchus destructor, the Migratory Endoparasitic Phytonematode.</title>
        <authorList>
            <person name="Zhang H."/>
            <person name="Lin R."/>
            <person name="Xie B."/>
        </authorList>
    </citation>
    <scope>NUCLEOTIDE SEQUENCE</scope>
    <source>
        <strain evidence="2">BazhouSP</strain>
    </source>
</reference>
<sequence>MLGLRSLRSLQPRRGNQYWVGFVKISAAFGGLDTELGSGGAATRRAALWTYVHVGAERNQKYLVRDLHINFRPLQFCLQLAQLHPRMPMEIDELQHVMETTINGLSILFNCFLLYLIKYHSTFGEKMYKYLLTVDASLDLILSLVTLFAQPVALNCNGASKRVNILIISITVVYSLIALAVNYLVMKWREDFQPTGQLIMETIEWPKHANGKMVYFGGQFSAICPLITSTGPIYYYSASFIFQLCPGKFSAIMSSAVSWITFFNPLTTILCFRCYRQTTLRFIACGSIKPTINPSSLPVNPTSNYVI</sequence>
<dbReference type="Proteomes" id="UP001201812">
    <property type="component" value="Unassembled WGS sequence"/>
</dbReference>
<dbReference type="AlphaFoldDB" id="A0AAD4MMA7"/>
<accession>A0AAD4MMA7</accession>
<feature type="transmembrane region" description="Helical" evidence="1">
    <location>
        <begin position="249"/>
        <end position="272"/>
    </location>
</feature>